<keyword evidence="5" id="KW-0560">Oxidoreductase</keyword>
<evidence type="ECO:0000256" key="4">
    <source>
        <dbReference type="ARBA" id="ARBA00022723"/>
    </source>
</evidence>
<evidence type="ECO:0000256" key="1">
    <source>
        <dbReference type="ARBA" id="ARBA00001971"/>
    </source>
</evidence>
<accession>A0AAI9U6F8</accession>
<feature type="transmembrane region" description="Helical" evidence="9">
    <location>
        <begin position="387"/>
        <end position="408"/>
    </location>
</feature>
<dbReference type="GO" id="GO:0004497">
    <property type="term" value="F:monooxygenase activity"/>
    <property type="evidence" value="ECO:0007669"/>
    <property type="project" value="UniProtKB-KW"/>
</dbReference>
<dbReference type="GO" id="GO:0005506">
    <property type="term" value="F:iron ion binding"/>
    <property type="evidence" value="ECO:0007669"/>
    <property type="project" value="InterPro"/>
</dbReference>
<keyword evidence="3 8" id="KW-0349">Heme</keyword>
<protein>
    <submittedName>
        <fullName evidence="10">Cytochrome P450</fullName>
    </submittedName>
</protein>
<name>A0AAI9U6F8_9PEZI</name>
<dbReference type="GO" id="GO:0016705">
    <property type="term" value="F:oxidoreductase activity, acting on paired donors, with incorporation or reduction of molecular oxygen"/>
    <property type="evidence" value="ECO:0007669"/>
    <property type="project" value="InterPro"/>
</dbReference>
<comment type="cofactor">
    <cofactor evidence="1 8">
        <name>heme</name>
        <dbReference type="ChEBI" id="CHEBI:30413"/>
    </cofactor>
</comment>
<reference evidence="10 11" key="1">
    <citation type="submission" date="2016-10" db="EMBL/GenBank/DDBJ databases">
        <title>The genome sequence of Colletotrichum fioriniae PJ7.</title>
        <authorList>
            <person name="Baroncelli R."/>
        </authorList>
    </citation>
    <scope>NUCLEOTIDE SEQUENCE [LARGE SCALE GENOMIC DNA]</scope>
    <source>
        <strain evidence="10">Col 31</strain>
    </source>
</reference>
<dbReference type="AlphaFoldDB" id="A0AAI9U6F8"/>
<dbReference type="InterPro" id="IPR001128">
    <property type="entry name" value="Cyt_P450"/>
</dbReference>
<dbReference type="EMBL" id="MLGG01000046">
    <property type="protein sequence ID" value="KAK1451442.1"/>
    <property type="molecule type" value="Genomic_DNA"/>
</dbReference>
<evidence type="ECO:0000256" key="5">
    <source>
        <dbReference type="ARBA" id="ARBA00023002"/>
    </source>
</evidence>
<organism evidence="10 11">
    <name type="scientific">Colletotrichum melonis</name>
    <dbReference type="NCBI Taxonomy" id="1209925"/>
    <lineage>
        <taxon>Eukaryota</taxon>
        <taxon>Fungi</taxon>
        <taxon>Dikarya</taxon>
        <taxon>Ascomycota</taxon>
        <taxon>Pezizomycotina</taxon>
        <taxon>Sordariomycetes</taxon>
        <taxon>Hypocreomycetidae</taxon>
        <taxon>Glomerellales</taxon>
        <taxon>Glomerellaceae</taxon>
        <taxon>Colletotrichum</taxon>
        <taxon>Colletotrichum acutatum species complex</taxon>
    </lineage>
</organism>
<evidence type="ECO:0000313" key="11">
    <source>
        <dbReference type="Proteomes" id="UP001239795"/>
    </source>
</evidence>
<dbReference type="GO" id="GO:0020037">
    <property type="term" value="F:heme binding"/>
    <property type="evidence" value="ECO:0007669"/>
    <property type="project" value="InterPro"/>
</dbReference>
<evidence type="ECO:0000256" key="7">
    <source>
        <dbReference type="ARBA" id="ARBA00023033"/>
    </source>
</evidence>
<keyword evidence="7" id="KW-0503">Monooxygenase</keyword>
<dbReference type="SUPFAM" id="SSF48264">
    <property type="entry name" value="Cytochrome P450"/>
    <property type="match status" value="1"/>
</dbReference>
<feature type="non-terminal residue" evidence="10">
    <location>
        <position position="1"/>
    </location>
</feature>
<dbReference type="PRINTS" id="PR00385">
    <property type="entry name" value="P450"/>
</dbReference>
<comment type="caution">
    <text evidence="10">The sequence shown here is derived from an EMBL/GenBank/DDBJ whole genome shotgun (WGS) entry which is preliminary data.</text>
</comment>
<gene>
    <name evidence="10" type="ORF">CMEL01_06016</name>
</gene>
<dbReference type="InterPro" id="IPR036396">
    <property type="entry name" value="Cyt_P450_sf"/>
</dbReference>
<dbReference type="CDD" id="cd11051">
    <property type="entry name" value="CYP59-like"/>
    <property type="match status" value="1"/>
</dbReference>
<feature type="transmembrane region" description="Helical" evidence="9">
    <location>
        <begin position="54"/>
        <end position="75"/>
    </location>
</feature>
<dbReference type="PANTHER" id="PTHR24305">
    <property type="entry name" value="CYTOCHROME P450"/>
    <property type="match status" value="1"/>
</dbReference>
<dbReference type="InterPro" id="IPR002401">
    <property type="entry name" value="Cyt_P450_E_grp-I"/>
</dbReference>
<dbReference type="Gene3D" id="1.10.630.10">
    <property type="entry name" value="Cytochrome P450"/>
    <property type="match status" value="1"/>
</dbReference>
<evidence type="ECO:0000256" key="6">
    <source>
        <dbReference type="ARBA" id="ARBA00023004"/>
    </source>
</evidence>
<evidence type="ECO:0000313" key="10">
    <source>
        <dbReference type="EMBL" id="KAK1451442.1"/>
    </source>
</evidence>
<dbReference type="Proteomes" id="UP001239795">
    <property type="component" value="Unassembled WGS sequence"/>
</dbReference>
<dbReference type="PRINTS" id="PR00463">
    <property type="entry name" value="EP450I"/>
</dbReference>
<keyword evidence="6 8" id="KW-0408">Iron</keyword>
<evidence type="ECO:0000256" key="9">
    <source>
        <dbReference type="SAM" id="Phobius"/>
    </source>
</evidence>
<dbReference type="InterPro" id="IPR050121">
    <property type="entry name" value="Cytochrome_P450_monoxygenase"/>
</dbReference>
<keyword evidence="11" id="KW-1185">Reference proteome</keyword>
<sequence length="613" mass="67725">VFLEITWATLQHITAGTKWKTTWLTLPRHSAAGDISCTFNIEFELHNMDGVLAYILRSLTAAVLVAAVGSVLYFFKLLRKHRGKMAELRKQGLPIVPHSFLFGNLLEAKKAFDTLPPGVHANYALARLGELHGKNGAYYIDTWPMADPMLVVTDPDMAHQTVYHPVAGAQKPPMLVGWFHPITGGPSQFDTNGRPWKNLHALFNPSFSNQNITAAVPIILGNIATFTDRLRARVSTSGGDGGGSDEGDMFRLEPLMLDLITDVIGEVLLNVRLETQKQQHPLAEAMKGQLRLKFTSHKPENLLAPIDPFLLFRTWNGGRILDNHIKHQINARFATLLQNKAHNRDKSENFQSVLDSALENWLAQPGNAGREELDASYLSLMTRNMRMFFFAGYDSSAATIVYCLHNIASRPSILARVRAEHDAVLGSDISAAPAKIAETPALLNALPFTNACIKESLRLFPPAGGIRQGCADLVLHDAEGNAYPTDGIAVNMLHWAIGRNPRYWARPDEFVPERWLVTDPKDELYPPKGGWRIFEYGPRLCVGQQLVMTEARAVLACVVREFDIRDCYGEIDGGEGKIDTSGLGGQRVFMVEAGAAHPTDGYPCRVSLSGYGK</sequence>
<feature type="binding site" description="axial binding residue" evidence="8">
    <location>
        <position position="541"/>
    </location>
    <ligand>
        <name>heme</name>
        <dbReference type="ChEBI" id="CHEBI:30413"/>
    </ligand>
    <ligandPart>
        <name>Fe</name>
        <dbReference type="ChEBI" id="CHEBI:18248"/>
    </ligandPart>
</feature>
<keyword evidence="9" id="KW-0812">Transmembrane</keyword>
<keyword evidence="9" id="KW-1133">Transmembrane helix</keyword>
<comment type="pathway">
    <text evidence="2">Secondary metabolite biosynthesis.</text>
</comment>
<keyword evidence="9" id="KW-0472">Membrane</keyword>
<evidence type="ECO:0000256" key="2">
    <source>
        <dbReference type="ARBA" id="ARBA00005179"/>
    </source>
</evidence>
<keyword evidence="4 8" id="KW-0479">Metal-binding</keyword>
<evidence type="ECO:0000256" key="8">
    <source>
        <dbReference type="PIRSR" id="PIRSR602401-1"/>
    </source>
</evidence>
<proteinExistence type="predicted"/>
<evidence type="ECO:0000256" key="3">
    <source>
        <dbReference type="ARBA" id="ARBA00022617"/>
    </source>
</evidence>
<dbReference type="Pfam" id="PF00067">
    <property type="entry name" value="p450"/>
    <property type="match status" value="1"/>
</dbReference>
<dbReference type="PANTHER" id="PTHR24305:SF107">
    <property type="entry name" value="P450, PUTATIVE (EUROFUNG)-RELATED"/>
    <property type="match status" value="1"/>
</dbReference>